<evidence type="ECO:0000313" key="2">
    <source>
        <dbReference type="EMBL" id="MEJ5976974.1"/>
    </source>
</evidence>
<reference evidence="2 3" key="1">
    <citation type="submission" date="2024-03" db="EMBL/GenBank/DDBJ databases">
        <authorList>
            <person name="Jo J.-H."/>
        </authorList>
    </citation>
    <scope>NUCLEOTIDE SEQUENCE [LARGE SCALE GENOMIC DNA]</scope>
    <source>
        <strain evidence="2 3">PS1R-30</strain>
    </source>
</reference>
<feature type="domain" description="DUF7065" evidence="1">
    <location>
        <begin position="99"/>
        <end position="176"/>
    </location>
</feature>
<dbReference type="RefSeq" id="WP_339586930.1">
    <property type="nucleotide sequence ID" value="NZ_JBBHJZ010000002.1"/>
</dbReference>
<keyword evidence="3" id="KW-1185">Reference proteome</keyword>
<dbReference type="Proteomes" id="UP001361239">
    <property type="component" value="Unassembled WGS sequence"/>
</dbReference>
<evidence type="ECO:0000313" key="3">
    <source>
        <dbReference type="Proteomes" id="UP001361239"/>
    </source>
</evidence>
<proteinExistence type="predicted"/>
<protein>
    <recommendedName>
        <fullName evidence="1">DUF7065 domain-containing protein</fullName>
    </recommendedName>
</protein>
<dbReference type="InterPro" id="IPR055493">
    <property type="entry name" value="DUF7065"/>
</dbReference>
<dbReference type="EMBL" id="JBBHJZ010000002">
    <property type="protein sequence ID" value="MEJ5976974.1"/>
    <property type="molecule type" value="Genomic_DNA"/>
</dbReference>
<dbReference type="Pfam" id="PF23213">
    <property type="entry name" value="DUF7065"/>
    <property type="match status" value="1"/>
</dbReference>
<gene>
    <name evidence="2" type="ORF">WG901_10040</name>
</gene>
<evidence type="ECO:0000259" key="1">
    <source>
        <dbReference type="Pfam" id="PF23213"/>
    </source>
</evidence>
<accession>A0ABU8RVF0</accession>
<comment type="caution">
    <text evidence="2">The sequence shown here is derived from an EMBL/GenBank/DDBJ whole genome shotgun (WGS) entry which is preliminary data.</text>
</comment>
<organism evidence="2 3">
    <name type="scientific">Novosphingobium anseongense</name>
    <dbReference type="NCBI Taxonomy" id="3133436"/>
    <lineage>
        <taxon>Bacteria</taxon>
        <taxon>Pseudomonadati</taxon>
        <taxon>Pseudomonadota</taxon>
        <taxon>Alphaproteobacteria</taxon>
        <taxon>Sphingomonadales</taxon>
        <taxon>Sphingomonadaceae</taxon>
        <taxon>Novosphingobium</taxon>
    </lineage>
</organism>
<name>A0ABU8RVF0_9SPHN</name>
<dbReference type="SUPFAM" id="SSF159245">
    <property type="entry name" value="AttH-like"/>
    <property type="match status" value="1"/>
</dbReference>
<sequence>MTADLSFADYFGEGRDDNPYWNESVWFSFSIPERRIHGMLQYYFRPNMGMLNGGPCMWDASGTYQWNALYYNWAHLQGMPAGAQKFDMQARNSLKVKMLEPLKRYKIDYDKEGFEMDLVWEAIGPCHELKTGDPGQQSTAKFHIEQPGRMTGTVRRHGEDFAIDCFSMRDTSYGAREYESLATGGYFWGISENSSFHALCMTSEGLYGREAKCIGGYIMQDGEMASLVSGQRSVLEFGEFGPSKVAFTGTDTLGRSMTATGTVDPGLIFTGYTDHSVVWSLAEWDWNGVKHWGDNQEFSPAEPFRQLARGEIKLGE</sequence>